<dbReference type="Proteomes" id="UP000199372">
    <property type="component" value="Unassembled WGS sequence"/>
</dbReference>
<dbReference type="Gene3D" id="3.30.565.10">
    <property type="entry name" value="Histidine kinase-like ATPase, C-terminal domain"/>
    <property type="match status" value="1"/>
</dbReference>
<protein>
    <recommendedName>
        <fullName evidence="2">histidine kinase</fullName>
        <ecNumber evidence="2">2.7.13.3</ecNumber>
    </recommendedName>
</protein>
<dbReference type="InterPro" id="IPR036097">
    <property type="entry name" value="HisK_dim/P_sf"/>
</dbReference>
<dbReference type="InterPro" id="IPR004358">
    <property type="entry name" value="Sig_transdc_His_kin-like_C"/>
</dbReference>
<evidence type="ECO:0000256" key="1">
    <source>
        <dbReference type="ARBA" id="ARBA00000085"/>
    </source>
</evidence>
<dbReference type="RefSeq" id="WP_091844166.1">
    <property type="nucleotide sequence ID" value="NZ_FOCM01000001.1"/>
</dbReference>
<evidence type="ECO:0000313" key="8">
    <source>
        <dbReference type="EMBL" id="SEM83384.1"/>
    </source>
</evidence>
<evidence type="ECO:0000256" key="4">
    <source>
        <dbReference type="PROSITE-ProRule" id="PRU00169"/>
    </source>
</evidence>
<feature type="transmembrane region" description="Helical" evidence="5">
    <location>
        <begin position="17"/>
        <end position="36"/>
    </location>
</feature>
<name>A0A1H8BMM1_9RHOB</name>
<comment type="catalytic activity">
    <reaction evidence="1">
        <text>ATP + protein L-histidine = ADP + protein N-phospho-L-histidine.</text>
        <dbReference type="EC" id="2.7.13.3"/>
    </reaction>
</comment>
<evidence type="ECO:0000256" key="5">
    <source>
        <dbReference type="SAM" id="Phobius"/>
    </source>
</evidence>
<dbReference type="SMART" id="SM00388">
    <property type="entry name" value="HisKA"/>
    <property type="match status" value="1"/>
</dbReference>
<keyword evidence="8" id="KW-0418">Kinase</keyword>
<accession>A0A1H8BMM1</accession>
<keyword evidence="8" id="KW-0808">Transferase</keyword>
<dbReference type="Pfam" id="PF00072">
    <property type="entry name" value="Response_reg"/>
    <property type="match status" value="1"/>
</dbReference>
<keyword evidence="5" id="KW-1133">Transmembrane helix</keyword>
<dbReference type="FunFam" id="1.10.287.130:FF:000037">
    <property type="entry name" value="Hybrid sensor histidine kinase/response regulator"/>
    <property type="match status" value="1"/>
</dbReference>
<dbReference type="EMBL" id="FOCM01000001">
    <property type="protein sequence ID" value="SEM83384.1"/>
    <property type="molecule type" value="Genomic_DNA"/>
</dbReference>
<dbReference type="PANTHER" id="PTHR43065">
    <property type="entry name" value="SENSOR HISTIDINE KINASE"/>
    <property type="match status" value="1"/>
</dbReference>
<feature type="domain" description="Response regulatory" evidence="7">
    <location>
        <begin position="643"/>
        <end position="759"/>
    </location>
</feature>
<reference evidence="9" key="1">
    <citation type="submission" date="2016-10" db="EMBL/GenBank/DDBJ databases">
        <authorList>
            <person name="Varghese N."/>
            <person name="Submissions S."/>
        </authorList>
    </citation>
    <scope>NUCLEOTIDE SEQUENCE [LARGE SCALE GENOMIC DNA]</scope>
    <source>
        <strain evidence="9">DSM 26893</strain>
    </source>
</reference>
<evidence type="ECO:0000259" key="7">
    <source>
        <dbReference type="PROSITE" id="PS50110"/>
    </source>
</evidence>
<organism evidence="8 9">
    <name type="scientific">Palleronia pelagia</name>
    <dbReference type="NCBI Taxonomy" id="387096"/>
    <lineage>
        <taxon>Bacteria</taxon>
        <taxon>Pseudomonadati</taxon>
        <taxon>Pseudomonadota</taxon>
        <taxon>Alphaproteobacteria</taxon>
        <taxon>Rhodobacterales</taxon>
        <taxon>Roseobacteraceae</taxon>
        <taxon>Palleronia</taxon>
    </lineage>
</organism>
<dbReference type="InterPro" id="IPR036890">
    <property type="entry name" value="HATPase_C_sf"/>
</dbReference>
<dbReference type="AlphaFoldDB" id="A0A1H8BMM1"/>
<dbReference type="Gene3D" id="3.40.50.2300">
    <property type="match status" value="1"/>
</dbReference>
<keyword evidence="5" id="KW-0472">Membrane</keyword>
<dbReference type="PROSITE" id="PS50110">
    <property type="entry name" value="RESPONSE_REGULATORY"/>
    <property type="match status" value="1"/>
</dbReference>
<dbReference type="InterPro" id="IPR001789">
    <property type="entry name" value="Sig_transdc_resp-reg_receiver"/>
</dbReference>
<proteinExistence type="predicted"/>
<keyword evidence="5" id="KW-0812">Transmembrane</keyword>
<dbReference type="EC" id="2.7.13.3" evidence="2"/>
<dbReference type="SMART" id="SM00387">
    <property type="entry name" value="HATPase_c"/>
    <property type="match status" value="1"/>
</dbReference>
<evidence type="ECO:0000313" key="9">
    <source>
        <dbReference type="Proteomes" id="UP000199372"/>
    </source>
</evidence>
<evidence type="ECO:0000256" key="3">
    <source>
        <dbReference type="ARBA" id="ARBA00022553"/>
    </source>
</evidence>
<dbReference type="SUPFAM" id="SSF52172">
    <property type="entry name" value="CheY-like"/>
    <property type="match status" value="1"/>
</dbReference>
<dbReference type="InterPro" id="IPR003661">
    <property type="entry name" value="HisK_dim/P_dom"/>
</dbReference>
<dbReference type="PRINTS" id="PR00344">
    <property type="entry name" value="BCTRLSENSOR"/>
</dbReference>
<dbReference type="OrthoDB" id="9796100at2"/>
<dbReference type="InterPro" id="IPR005467">
    <property type="entry name" value="His_kinase_dom"/>
</dbReference>
<dbReference type="Pfam" id="PF02518">
    <property type="entry name" value="HATPase_c"/>
    <property type="match status" value="1"/>
</dbReference>
<dbReference type="GO" id="GO:0000155">
    <property type="term" value="F:phosphorelay sensor kinase activity"/>
    <property type="evidence" value="ECO:0007669"/>
    <property type="project" value="InterPro"/>
</dbReference>
<dbReference type="CDD" id="cd00082">
    <property type="entry name" value="HisKA"/>
    <property type="match status" value="1"/>
</dbReference>
<feature type="transmembrane region" description="Helical" evidence="5">
    <location>
        <begin position="43"/>
        <end position="65"/>
    </location>
</feature>
<feature type="modified residue" description="4-aspartylphosphate" evidence="4">
    <location>
        <position position="694"/>
    </location>
</feature>
<dbReference type="PANTHER" id="PTHR43065:SF42">
    <property type="entry name" value="TWO-COMPONENT SENSOR PPRA"/>
    <property type="match status" value="1"/>
</dbReference>
<dbReference type="InterPro" id="IPR003594">
    <property type="entry name" value="HATPase_dom"/>
</dbReference>
<keyword evidence="9" id="KW-1185">Reference proteome</keyword>
<keyword evidence="3 4" id="KW-0597">Phosphoprotein</keyword>
<evidence type="ECO:0000259" key="6">
    <source>
        <dbReference type="PROSITE" id="PS50109"/>
    </source>
</evidence>
<evidence type="ECO:0000256" key="2">
    <source>
        <dbReference type="ARBA" id="ARBA00012438"/>
    </source>
</evidence>
<gene>
    <name evidence="8" type="ORF">SAMN04488011_101637</name>
</gene>
<dbReference type="SUPFAM" id="SSF55874">
    <property type="entry name" value="ATPase domain of HSP90 chaperone/DNA topoisomerase II/histidine kinase"/>
    <property type="match status" value="1"/>
</dbReference>
<dbReference type="InterPro" id="IPR011006">
    <property type="entry name" value="CheY-like_superfamily"/>
</dbReference>
<feature type="domain" description="Histidine kinase" evidence="6">
    <location>
        <begin position="397"/>
        <end position="620"/>
    </location>
</feature>
<dbReference type="PROSITE" id="PS50109">
    <property type="entry name" value="HIS_KIN"/>
    <property type="match status" value="1"/>
</dbReference>
<dbReference type="SMART" id="SM00448">
    <property type="entry name" value="REC"/>
    <property type="match status" value="1"/>
</dbReference>
<dbReference type="Pfam" id="PF00512">
    <property type="entry name" value="HisKA"/>
    <property type="match status" value="1"/>
</dbReference>
<dbReference type="Gene3D" id="1.10.287.130">
    <property type="match status" value="1"/>
</dbReference>
<sequence>MSDFRLSFDPPSGLRRAGFGAVILIGAVLLAVGLLSPGLVTGAALISAAAALLMLAAIMAALLILGPGTAGRHDATLRDLLAHDGTPSFVTDADGILLWVNTAARDEAGLDGRSAAELLAPLTGAAANPAGAIARLLGDAHARGTAQERVGAARLRATAIGNERVIWSVRRDTTGSDDETPVLRFDSDGNILWMSEGALALFAGPPVRLSDIGFDGPFDRSLPIQLETVGGARTFITRSRAIGDGMVEATLTPSAEMPDTEGAAAGPGRYTLDDLPVPILELHDDGTVARSNALARHLLALGQSERVGLSTLVEGLGRQVNDWLDDARAGRALNRPEVMRASRVAGDLFVQVTLTLAGPKNDRHIIAILHDATELKTLEAQFVQSQKMQAIGQLAGGVAHDFNNLLTAISGHCDLLLLRHDPGDQDFADLEQINQNANRAASLVGQLLAFSRKQTLRPEMLDMRDTLSDLSHLLNRLVGEKVTLSVRNDSDLKMVRADKRQLEQVIMNLVVNARDAMPDGGTVDVRAQTVRLDAPVMRDRVEMPAGAYVVVEVEDSGIGIPEDQIPKIFEPFFTTKRTGEGTGLGLSTAYGIVKQTGAYIFVDSEVGQGTMFSLYFPAHEGRATRGSSTGAQVRAQPSDRAARILLVEDEAPVRAFAARALRLRGHHVIEAENAERALDIAADPSEEIDIFVTDIIMPGRDGPSWVREALEQRPDTGVIFVSGYAEESFSESQASIPNSTFLPKPFSLIDLTAAVETHLAD</sequence>
<dbReference type="SUPFAM" id="SSF47384">
    <property type="entry name" value="Homodimeric domain of signal transducing histidine kinase"/>
    <property type="match status" value="1"/>
</dbReference>